<dbReference type="InterPro" id="IPR009492">
    <property type="entry name" value="TniQ"/>
</dbReference>
<name>A0AAN2BY79_9PROT</name>
<proteinExistence type="predicted"/>
<evidence type="ECO:0000313" key="3">
    <source>
        <dbReference type="Proteomes" id="UP001320326"/>
    </source>
</evidence>
<dbReference type="Proteomes" id="UP001320326">
    <property type="component" value="Chromosome"/>
</dbReference>
<reference evidence="2 3" key="1">
    <citation type="journal article" date="2022" name="Int. J. Syst. Evol. Microbiol.">
        <title>&lt;i&gt;Sideroxyarcus emersonii&lt;/i&gt; gen. nov. sp. nov., a neutrophilic, microaerobic iron- and thiosulfate-oxidizing bacterium isolated from iron-rich wetland sediment.</title>
        <authorList>
            <person name="Kato S."/>
            <person name="Itoh T."/>
            <person name="Iino T."/>
            <person name="Ohkuma M."/>
        </authorList>
    </citation>
    <scope>NUCLEOTIDE SEQUENCE [LARGE SCALE GENOMIC DNA]</scope>
    <source>
        <strain evidence="2 3">MIZ01</strain>
    </source>
</reference>
<dbReference type="EMBL" id="AP023423">
    <property type="protein sequence ID" value="BCK86783.1"/>
    <property type="molecule type" value="Genomic_DNA"/>
</dbReference>
<accession>A0AAN2BY79</accession>
<evidence type="ECO:0000259" key="1">
    <source>
        <dbReference type="Pfam" id="PF06527"/>
    </source>
</evidence>
<dbReference type="AlphaFoldDB" id="A0AAN2BY79"/>
<sequence>MAGSWTNGGVAMTSKRPMLSFVPPLLPNQTIYSWGSVFHEMSGNSTVDQTRLQLFGTARGRWDFHIPSHLNELCSSTQLRLGTPEIIVRDATIIPYYTQFRDPSVAANVLDQVRRNSIGGLARDIGMTRSASTAHPPRRSCNECVLADEDKYGFAYWRRDHQLPGVLVCQTHGKPLLELPYGRDSVQREIFLWPNDDWNLREAQLILNWSDATLNALQHLAQLAADMAGGHLDGGYSMQKMRNTCLSALQERNLIATDRSLDLSHALRDYGDHYAPLKGLPEFTSSLQRSIEPVLFLLGGNEHRTHPLEWMLIIGWLFGDWATFRKAYERSIDA</sequence>
<evidence type="ECO:0000313" key="2">
    <source>
        <dbReference type="EMBL" id="BCK86783.1"/>
    </source>
</evidence>
<dbReference type="Pfam" id="PF06527">
    <property type="entry name" value="TniQ"/>
    <property type="match status" value="1"/>
</dbReference>
<organism evidence="2 3">
    <name type="scientific">Sideroxyarcus emersonii</name>
    <dbReference type="NCBI Taxonomy" id="2764705"/>
    <lineage>
        <taxon>Bacteria</taxon>
        <taxon>Pseudomonadati</taxon>
        <taxon>Pseudomonadota</taxon>
        <taxon>Betaproteobacteria</taxon>
        <taxon>Nitrosomonadales</taxon>
        <taxon>Gallionellaceae</taxon>
        <taxon>Sideroxyarcus</taxon>
    </lineage>
</organism>
<gene>
    <name evidence="2" type="ORF">MIZ01_0549</name>
</gene>
<protein>
    <recommendedName>
        <fullName evidence="1">TniQ domain-containing protein</fullName>
    </recommendedName>
</protein>
<dbReference type="KEGG" id="seme:MIZ01_0549"/>
<feature type="domain" description="TniQ" evidence="1">
    <location>
        <begin position="22"/>
        <end position="176"/>
    </location>
</feature>
<keyword evidence="3" id="KW-1185">Reference proteome</keyword>